<feature type="region of interest" description="Disordered" evidence="1">
    <location>
        <begin position="1"/>
        <end position="26"/>
    </location>
</feature>
<feature type="compositionally biased region" description="Low complexity" evidence="1">
    <location>
        <begin position="1"/>
        <end position="13"/>
    </location>
</feature>
<dbReference type="InterPro" id="IPR007410">
    <property type="entry name" value="LpqE-like"/>
</dbReference>
<dbReference type="RefSeq" id="WP_197989353.1">
    <property type="nucleotide sequence ID" value="NZ_JACYXC010000001.1"/>
</dbReference>
<evidence type="ECO:0000256" key="1">
    <source>
        <dbReference type="SAM" id="MobiDB-lite"/>
    </source>
</evidence>
<dbReference type="Pfam" id="PF04314">
    <property type="entry name" value="PCuAC"/>
    <property type="match status" value="1"/>
</dbReference>
<organism evidence="2 3">
    <name type="scientific">Streptomyces pactum</name>
    <dbReference type="NCBI Taxonomy" id="68249"/>
    <lineage>
        <taxon>Bacteria</taxon>
        <taxon>Bacillati</taxon>
        <taxon>Actinomycetota</taxon>
        <taxon>Actinomycetes</taxon>
        <taxon>Kitasatosporales</taxon>
        <taxon>Streptomycetaceae</taxon>
        <taxon>Streptomyces</taxon>
    </lineage>
</organism>
<dbReference type="Proteomes" id="UP000807371">
    <property type="component" value="Unassembled WGS sequence"/>
</dbReference>
<comment type="caution">
    <text evidence="2">The sequence shown here is derived from an EMBL/GenBank/DDBJ whole genome shotgun (WGS) entry which is preliminary data.</text>
</comment>
<keyword evidence="3" id="KW-1185">Reference proteome</keyword>
<dbReference type="InterPro" id="IPR036182">
    <property type="entry name" value="PCuAC_sf"/>
</dbReference>
<reference evidence="2 3" key="1">
    <citation type="submission" date="2020-09" db="EMBL/GenBank/DDBJ databases">
        <title>Biosynthesis of the nuclear factor of activated T cells inhibitor NFAT-133 and its congeners in Streptomyces pactum.</title>
        <authorList>
            <person name="Zhou W."/>
            <person name="Posri P."/>
            <person name="Abugrain M.E."/>
            <person name="Weisberg A.J."/>
            <person name="Chang J.H."/>
            <person name="Mahmud T."/>
        </authorList>
    </citation>
    <scope>NUCLEOTIDE SEQUENCE [LARGE SCALE GENOMIC DNA]</scope>
    <source>
        <strain evidence="2 3">ATCC 27456</strain>
    </source>
</reference>
<dbReference type="Gene3D" id="2.60.40.1890">
    <property type="entry name" value="PCu(A)C copper chaperone"/>
    <property type="match status" value="1"/>
</dbReference>
<dbReference type="InterPro" id="IPR058248">
    <property type="entry name" value="Lxx211020-like"/>
</dbReference>
<dbReference type="SUPFAM" id="SSF110087">
    <property type="entry name" value="DR1885-like metal-binding protein"/>
    <property type="match status" value="1"/>
</dbReference>
<dbReference type="PANTHER" id="PTHR36302">
    <property type="entry name" value="BLR7088 PROTEIN"/>
    <property type="match status" value="1"/>
</dbReference>
<accession>A0ABS0NKX9</accession>
<sequence length="189" mass="19189">MAGGRPAHTATAPRPAPAPRPGRGARGSRWYAAAAVSVTTSLGLVLTACAGEDGGTADDGGGKAAGGRPELAVSGAYMPQPAMPDMAAGFLTVRNEGGASDRLTAVTTPLSPDVTLHTTEGTAMRRVAELEVPAEGELRLASGGSHLMLGKLAHRPKVGETVRFTLHFATSGPISVDVPVKPTTYRPAD</sequence>
<name>A0ABS0NKX9_9ACTN</name>
<gene>
    <name evidence="2" type="ORF">IHE55_14135</name>
</gene>
<evidence type="ECO:0000313" key="2">
    <source>
        <dbReference type="EMBL" id="MBH5335864.1"/>
    </source>
</evidence>
<dbReference type="EMBL" id="JACYXC010000001">
    <property type="protein sequence ID" value="MBH5335864.1"/>
    <property type="molecule type" value="Genomic_DNA"/>
</dbReference>
<evidence type="ECO:0000313" key="3">
    <source>
        <dbReference type="Proteomes" id="UP000807371"/>
    </source>
</evidence>
<proteinExistence type="predicted"/>
<protein>
    <submittedName>
        <fullName evidence="2">Copper chaperone PCu(A)C</fullName>
    </submittedName>
</protein>
<dbReference type="PANTHER" id="PTHR36302:SF1">
    <property type="entry name" value="COPPER CHAPERONE PCU(A)C"/>
    <property type="match status" value="1"/>
</dbReference>